<accession>A0A426VBC0</accession>
<keyword evidence="2" id="KW-0812">Transmembrane</keyword>
<evidence type="ECO:0000313" key="5">
    <source>
        <dbReference type="Proteomes" id="UP000269265"/>
    </source>
</evidence>
<feature type="compositionally biased region" description="Low complexity" evidence="1">
    <location>
        <begin position="160"/>
        <end position="180"/>
    </location>
</feature>
<dbReference type="Pfam" id="PF11845">
    <property type="entry name" value="Tll0287-like"/>
    <property type="match status" value="1"/>
</dbReference>
<feature type="region of interest" description="Disordered" evidence="1">
    <location>
        <begin position="159"/>
        <end position="190"/>
    </location>
</feature>
<keyword evidence="2" id="KW-1133">Transmembrane helix</keyword>
<dbReference type="Proteomes" id="UP000269265">
    <property type="component" value="Unassembled WGS sequence"/>
</dbReference>
<reference evidence="4 5" key="1">
    <citation type="submission" date="2018-12" db="EMBL/GenBank/DDBJ databases">
        <title>The whole draft genome of Aquabacterium sp. SJQ9.</title>
        <authorList>
            <person name="Sun L."/>
            <person name="Gao X."/>
            <person name="Chen W."/>
            <person name="Huang K."/>
        </authorList>
    </citation>
    <scope>NUCLEOTIDE SEQUENCE [LARGE SCALE GENOMIC DNA]</scope>
    <source>
        <strain evidence="4 5">SJQ9</strain>
    </source>
</reference>
<evidence type="ECO:0000256" key="1">
    <source>
        <dbReference type="SAM" id="MobiDB-lite"/>
    </source>
</evidence>
<feature type="domain" description="Tll0287-like" evidence="3">
    <location>
        <begin position="94"/>
        <end position="261"/>
    </location>
</feature>
<dbReference type="AlphaFoldDB" id="A0A426VBC0"/>
<sequence length="335" mass="34750">MLSAILVLALGTGAWWAAEALVISRTVSEGRTVADVAENVGRWASQYGGVHVRTEGAAASLPGTFLTRSVYAMSGDDAAFLQGARSDDKAAVKLSEKDVMQRVEAYHWKNPALVQRELSDVLLAAGSKAQYRLTARTVLNESNAPNAFELEALTAMQASAERQTPASAARAAAHQPAKQANGQTSTQATAPAAGEPLEYWKVEGGRLLYARAVVAQKSCLKCHDSAAKAPEFLRVNNQFNGGGGFGYVAGKPAGVISVTVPVPDTYTLLSDGLPGKAWLAFAAAALAGLAVVGITLRGMFQRRAGDGSRPAPPRSGLPSAPGTGPGVGASRPMPL</sequence>
<organism evidence="4 5">
    <name type="scientific">Aquabacterium soli</name>
    <dbReference type="NCBI Taxonomy" id="2493092"/>
    <lineage>
        <taxon>Bacteria</taxon>
        <taxon>Pseudomonadati</taxon>
        <taxon>Pseudomonadota</taxon>
        <taxon>Betaproteobacteria</taxon>
        <taxon>Burkholderiales</taxon>
        <taxon>Aquabacterium</taxon>
    </lineage>
</organism>
<dbReference type="OrthoDB" id="9150309at2"/>
<evidence type="ECO:0000259" key="3">
    <source>
        <dbReference type="Pfam" id="PF11845"/>
    </source>
</evidence>
<gene>
    <name evidence="4" type="ORF">EIP75_12080</name>
</gene>
<feature type="transmembrane region" description="Helical" evidence="2">
    <location>
        <begin position="277"/>
        <end position="300"/>
    </location>
</feature>
<name>A0A426VBC0_9BURK</name>
<feature type="region of interest" description="Disordered" evidence="1">
    <location>
        <begin position="304"/>
        <end position="335"/>
    </location>
</feature>
<keyword evidence="5" id="KW-1185">Reference proteome</keyword>
<protein>
    <submittedName>
        <fullName evidence="4">DUF3365 domain-containing protein</fullName>
    </submittedName>
</protein>
<proteinExistence type="predicted"/>
<dbReference type="EMBL" id="RSED01000008">
    <property type="protein sequence ID" value="RRS04111.1"/>
    <property type="molecule type" value="Genomic_DNA"/>
</dbReference>
<dbReference type="InterPro" id="IPR021796">
    <property type="entry name" value="Tll0287-like_dom"/>
</dbReference>
<keyword evidence="2" id="KW-0472">Membrane</keyword>
<dbReference type="RefSeq" id="WP_125243515.1">
    <property type="nucleotide sequence ID" value="NZ_RSED01000008.1"/>
</dbReference>
<evidence type="ECO:0000256" key="2">
    <source>
        <dbReference type="SAM" id="Phobius"/>
    </source>
</evidence>
<comment type="caution">
    <text evidence="4">The sequence shown here is derived from an EMBL/GenBank/DDBJ whole genome shotgun (WGS) entry which is preliminary data.</text>
</comment>
<evidence type="ECO:0000313" key="4">
    <source>
        <dbReference type="EMBL" id="RRS04111.1"/>
    </source>
</evidence>